<dbReference type="NCBIfam" id="NF045524">
    <property type="entry name" value="MXAN_6640_HExxH"/>
    <property type="match status" value="1"/>
</dbReference>
<protein>
    <submittedName>
        <fullName evidence="2">Uncharacterized protein</fullName>
    </submittedName>
</protein>
<evidence type="ECO:0000313" key="2">
    <source>
        <dbReference type="EMBL" id="SDO32840.1"/>
    </source>
</evidence>
<keyword evidence="1" id="KW-0732">Signal</keyword>
<dbReference type="AlphaFoldDB" id="A0A1H0INF9"/>
<sequence length="517" mass="56552">MRRTFAAALVALSTAVTVLPALGTPASGSAGSPVLAAQGSDRDPVAGDVLKRAQKSLGSWRDAGRPDARRPETSLDLRDLFLVRSRLDGDDRDIADALLARPTDGASDPYGDGYTVPAKKKCKQNVCLHWVGSTADAPPSTKWAMKSLGTLNKVWKFEVGQMGYRRPPGDLGVGGNKLFDVYLKELGSRGVYGYCAPEYRVPGTKYVATSFCVLDNDFAKSQFGAPPMNSLRVTAAHEFFHAIQFGYDYHEDRWLFESTATWIEERYADPVNDNRQYLPAGQVGRPDIPLDTFNPSGSTHYGNWAFWEYVTRRYGNGVVKSVWNKSAAFKGAPNMYSTKALKSVLAGRGGFPAVFRAYSAANVIANRTYSEGREWPAAKLTKAFTLGKGSRRMGATTRIDHMAANHVVFRPGTSLKGKQWKLKVVVGAPRTKAGGAAYLIVKKRKGAWIKRAIPLNGKGIGSAKFTFTRSSVESVIVTLVNTSTGFQCWKDNPYFSCSGNPTGDNRRFKILGQVLKR</sequence>
<feature type="chain" id="PRO_5011495843" evidence="1">
    <location>
        <begin position="24"/>
        <end position="517"/>
    </location>
</feature>
<dbReference type="OrthoDB" id="2079373at2"/>
<dbReference type="RefSeq" id="WP_091026420.1">
    <property type="nucleotide sequence ID" value="NZ_BKAE01000009.1"/>
</dbReference>
<gene>
    <name evidence="2" type="ORF">SAMN05192576_3854</name>
</gene>
<proteinExistence type="predicted"/>
<name>A0A1H0INF9_9ACTN</name>
<evidence type="ECO:0000313" key="3">
    <source>
        <dbReference type="Proteomes" id="UP000199004"/>
    </source>
</evidence>
<dbReference type="STRING" id="1005944.SAMN05192576_3854"/>
<dbReference type="Proteomes" id="UP000199004">
    <property type="component" value="Unassembled WGS sequence"/>
</dbReference>
<organism evidence="2 3">
    <name type="scientific">Nocardioides szechwanensis</name>
    <dbReference type="NCBI Taxonomy" id="1005944"/>
    <lineage>
        <taxon>Bacteria</taxon>
        <taxon>Bacillati</taxon>
        <taxon>Actinomycetota</taxon>
        <taxon>Actinomycetes</taxon>
        <taxon>Propionibacteriales</taxon>
        <taxon>Nocardioidaceae</taxon>
        <taxon>Nocardioides</taxon>
    </lineage>
</organism>
<dbReference type="EMBL" id="FNIC01000007">
    <property type="protein sequence ID" value="SDO32840.1"/>
    <property type="molecule type" value="Genomic_DNA"/>
</dbReference>
<evidence type="ECO:0000256" key="1">
    <source>
        <dbReference type="SAM" id="SignalP"/>
    </source>
</evidence>
<keyword evidence="3" id="KW-1185">Reference proteome</keyword>
<accession>A0A1H0INF9</accession>
<feature type="signal peptide" evidence="1">
    <location>
        <begin position="1"/>
        <end position="23"/>
    </location>
</feature>
<reference evidence="2 3" key="1">
    <citation type="submission" date="2016-10" db="EMBL/GenBank/DDBJ databases">
        <authorList>
            <person name="de Groot N.N."/>
        </authorList>
    </citation>
    <scope>NUCLEOTIDE SEQUENCE [LARGE SCALE GENOMIC DNA]</scope>
    <source>
        <strain evidence="2 3">CGMCC 1.11147</strain>
    </source>
</reference>